<evidence type="ECO:0000313" key="2">
    <source>
        <dbReference type="EMBL" id="PKR83226.1"/>
    </source>
</evidence>
<dbReference type="RefSeq" id="WP_101356075.1">
    <property type="nucleotide sequence ID" value="NZ_PIQO01000021.1"/>
</dbReference>
<evidence type="ECO:0000313" key="3">
    <source>
        <dbReference type="Proteomes" id="UP000233440"/>
    </source>
</evidence>
<accession>A0A2N3LF33</accession>
<dbReference type="Proteomes" id="UP000233440">
    <property type="component" value="Unassembled WGS sequence"/>
</dbReference>
<sequence>MWKPFICILVCLIMTGCSLQNKDEKAENGENGHVKYQRLSSESPDPSRKQVDLNGQTETLGAEVNTAKRIMRTYKEYQLVSVSINGNNMWVTAHTRNRMSTHERMRREADVHKRLKKALPQYRINVKLEEK</sequence>
<keyword evidence="3" id="KW-1185">Reference proteome</keyword>
<protein>
    <recommendedName>
        <fullName evidence="4">Sporulation protein</fullName>
    </recommendedName>
</protein>
<comment type="caution">
    <text evidence="2">The sequence shown here is derived from an EMBL/GenBank/DDBJ whole genome shotgun (WGS) entry which is preliminary data.</text>
</comment>
<dbReference type="EMBL" id="PIQO01000021">
    <property type="protein sequence ID" value="PKR83226.1"/>
    <property type="molecule type" value="Genomic_DNA"/>
</dbReference>
<feature type="region of interest" description="Disordered" evidence="1">
    <location>
        <begin position="25"/>
        <end position="55"/>
    </location>
</feature>
<evidence type="ECO:0000256" key="1">
    <source>
        <dbReference type="SAM" id="MobiDB-lite"/>
    </source>
</evidence>
<evidence type="ECO:0008006" key="4">
    <source>
        <dbReference type="Google" id="ProtNLM"/>
    </source>
</evidence>
<reference evidence="2 3" key="1">
    <citation type="submission" date="2017-11" db="EMBL/GenBank/DDBJ databases">
        <title>Bacillus camelliae sp. nov., isolated from pu'er tea.</title>
        <authorList>
            <person name="Niu L."/>
        </authorList>
    </citation>
    <scope>NUCLEOTIDE SEQUENCE [LARGE SCALE GENOMIC DNA]</scope>
    <source>
        <strain evidence="2 3">7578-1</strain>
    </source>
</reference>
<dbReference type="PROSITE" id="PS51257">
    <property type="entry name" value="PROKAR_LIPOPROTEIN"/>
    <property type="match status" value="1"/>
</dbReference>
<gene>
    <name evidence="2" type="ORF">CWO92_20495</name>
</gene>
<dbReference type="AlphaFoldDB" id="A0A2N3LF33"/>
<proteinExistence type="predicted"/>
<name>A0A2N3LF33_9BACI</name>
<dbReference type="OrthoDB" id="2860517at2"/>
<organism evidence="2 3">
    <name type="scientific">Heyndrickxia camelliae</name>
    <dbReference type="NCBI Taxonomy" id="1707093"/>
    <lineage>
        <taxon>Bacteria</taxon>
        <taxon>Bacillati</taxon>
        <taxon>Bacillota</taxon>
        <taxon>Bacilli</taxon>
        <taxon>Bacillales</taxon>
        <taxon>Bacillaceae</taxon>
        <taxon>Heyndrickxia</taxon>
    </lineage>
</organism>